<proteinExistence type="predicted"/>
<dbReference type="EMBL" id="JBANDL010000002">
    <property type="protein sequence ID" value="MEI2453507.1"/>
    <property type="molecule type" value="Genomic_DNA"/>
</dbReference>
<sequence>MEASRRATVRGPTFIRLLARLTHADIPQPSQPLSDRLSQWVDWTHSLTLSTALDATPLAAAPGERVCADSEAAECAKVRSALSQAIAGDRAFAAPDATPPRADEPADYSFFRQRYLALQQTMEAGVGRLRERLRDRLSLGTPEMARLAAVDQVMERALARRERALLGSAPALLGEHFERLRLAAQDDAAAAPRVETWLDAFRRDMRGLLLAELDVRLQPAEGLLAALRTRA</sequence>
<gene>
    <name evidence="2" type="ORF">ABU614_09050</name>
    <name evidence="1" type="ORF">V2J18_02325</name>
</gene>
<protein>
    <submittedName>
        <fullName evidence="2">DUF3348 domain-containing protein</fullName>
    </submittedName>
</protein>
<dbReference type="RefSeq" id="WP_336130810.1">
    <property type="nucleotide sequence ID" value="NZ_CP159925.1"/>
</dbReference>
<dbReference type="AlphaFoldDB" id="A0AAU8MYY3"/>
<name>A0AAU8MYY3_9GAMM</name>
<evidence type="ECO:0000313" key="1">
    <source>
        <dbReference type="EMBL" id="MEI2453507.1"/>
    </source>
</evidence>
<evidence type="ECO:0000313" key="2">
    <source>
        <dbReference type="EMBL" id="XCO76911.1"/>
    </source>
</evidence>
<keyword evidence="3" id="KW-1185">Reference proteome</keyword>
<reference evidence="1 3" key="1">
    <citation type="submission" date="2024-02" db="EMBL/GenBank/DDBJ databases">
        <title>Lysobacter Genome Sequencing and Mining.</title>
        <authorList>
            <person name="Bierman J."/>
            <person name="Walker M.C."/>
        </authorList>
    </citation>
    <scope>NUCLEOTIDE SEQUENCE [LARGE SCALE GENOMIC DNA]</scope>
    <source>
        <strain evidence="1 3">PB6250</strain>
    </source>
</reference>
<dbReference type="EMBL" id="CP159925">
    <property type="protein sequence ID" value="XCO76911.1"/>
    <property type="molecule type" value="Genomic_DNA"/>
</dbReference>
<evidence type="ECO:0000313" key="3">
    <source>
        <dbReference type="Proteomes" id="UP001387215"/>
    </source>
</evidence>
<organism evidence="2">
    <name type="scientific">Lysobacter firmicutimachus</name>
    <dbReference type="NCBI Taxonomy" id="1792846"/>
    <lineage>
        <taxon>Bacteria</taxon>
        <taxon>Pseudomonadati</taxon>
        <taxon>Pseudomonadota</taxon>
        <taxon>Gammaproteobacteria</taxon>
        <taxon>Lysobacterales</taxon>
        <taxon>Lysobacteraceae</taxon>
        <taxon>Lysobacter</taxon>
    </lineage>
</organism>
<dbReference type="Pfam" id="PF11828">
    <property type="entry name" value="DUF3348"/>
    <property type="match status" value="1"/>
</dbReference>
<accession>A0AAU8MYY3</accession>
<reference evidence="2" key="2">
    <citation type="submission" date="2024-06" db="EMBL/GenBank/DDBJ databases">
        <authorList>
            <person name="Li S."/>
        </authorList>
    </citation>
    <scope>NUCLEOTIDE SEQUENCE</scope>
    <source>
        <strain evidence="2">SR10</strain>
    </source>
</reference>
<dbReference type="InterPro" id="IPR021783">
    <property type="entry name" value="DUF3348"/>
</dbReference>
<dbReference type="Proteomes" id="UP001387215">
    <property type="component" value="Unassembled WGS sequence"/>
</dbReference>